<gene>
    <name evidence="5" type="ORF">BSL82_15425</name>
</gene>
<keyword evidence="3" id="KW-0479">Metal-binding</keyword>
<dbReference type="RefSeq" id="WP_072598169.1">
    <property type="nucleotide sequence ID" value="NZ_CP018221.1"/>
</dbReference>
<accession>A0A1L3ZXZ5</accession>
<evidence type="ECO:0000313" key="6">
    <source>
        <dbReference type="Proteomes" id="UP000182063"/>
    </source>
</evidence>
<dbReference type="KEGG" id="sphj:BSL82_15425"/>
<evidence type="ECO:0000256" key="3">
    <source>
        <dbReference type="ARBA" id="ARBA00022723"/>
    </source>
</evidence>
<dbReference type="Proteomes" id="UP000182063">
    <property type="component" value="Chromosome"/>
</dbReference>
<dbReference type="GO" id="GO:0043720">
    <property type="term" value="F:3-keto-5-aminohexanoate cleavage activity"/>
    <property type="evidence" value="ECO:0007669"/>
    <property type="project" value="InterPro"/>
</dbReference>
<dbReference type="GO" id="GO:0046872">
    <property type="term" value="F:metal ion binding"/>
    <property type="evidence" value="ECO:0007669"/>
    <property type="project" value="UniProtKB-KW"/>
</dbReference>
<keyword evidence="6" id="KW-1185">Reference proteome</keyword>
<dbReference type="InterPro" id="IPR008567">
    <property type="entry name" value="BKACE"/>
</dbReference>
<dbReference type="Gene3D" id="3.20.20.70">
    <property type="entry name" value="Aldolase class I"/>
    <property type="match status" value="1"/>
</dbReference>
<keyword evidence="2" id="KW-0808">Transferase</keyword>
<evidence type="ECO:0000256" key="2">
    <source>
        <dbReference type="ARBA" id="ARBA00022679"/>
    </source>
</evidence>
<organism evidence="5 6">
    <name type="scientific">Tardibacter chloracetimidivorans</name>
    <dbReference type="NCBI Taxonomy" id="1921510"/>
    <lineage>
        <taxon>Bacteria</taxon>
        <taxon>Pseudomonadati</taxon>
        <taxon>Pseudomonadota</taxon>
        <taxon>Alphaproteobacteria</taxon>
        <taxon>Sphingomonadales</taxon>
        <taxon>Sphingomonadaceae</taxon>
        <taxon>Tardibacter</taxon>
    </lineage>
</organism>
<reference evidence="6" key="1">
    <citation type="submission" date="2016-11" db="EMBL/GenBank/DDBJ databases">
        <title>Complete Genome Sequence of alachlor-degrading Sphingomonas sp. strain JJ-A5.</title>
        <authorList>
            <person name="Lee H."/>
            <person name="Ka J.-O."/>
        </authorList>
    </citation>
    <scope>NUCLEOTIDE SEQUENCE [LARGE SCALE GENOMIC DNA]</scope>
    <source>
        <strain evidence="6">JJ-A5</strain>
    </source>
</reference>
<evidence type="ECO:0000256" key="1">
    <source>
        <dbReference type="ARBA" id="ARBA00001947"/>
    </source>
</evidence>
<proteinExistence type="predicted"/>
<evidence type="ECO:0000256" key="4">
    <source>
        <dbReference type="ARBA" id="ARBA00022833"/>
    </source>
</evidence>
<dbReference type="AlphaFoldDB" id="A0A1L3ZXZ5"/>
<name>A0A1L3ZXZ5_9SPHN</name>
<dbReference type="InterPro" id="IPR013785">
    <property type="entry name" value="Aldolase_TIM"/>
</dbReference>
<dbReference type="STRING" id="1921510.BSL82_15425"/>
<dbReference type="Pfam" id="PF05853">
    <property type="entry name" value="BKACE"/>
    <property type="match status" value="1"/>
</dbReference>
<dbReference type="EMBL" id="CP018221">
    <property type="protein sequence ID" value="API60502.1"/>
    <property type="molecule type" value="Genomic_DNA"/>
</dbReference>
<dbReference type="PANTHER" id="PTHR37418">
    <property type="entry name" value="3-KETO-5-AMINOHEXANOATE CLEAVAGE ENZYME-RELATED"/>
    <property type="match status" value="1"/>
</dbReference>
<dbReference type="OrthoDB" id="9805277at2"/>
<comment type="cofactor">
    <cofactor evidence="1">
        <name>Zn(2+)</name>
        <dbReference type="ChEBI" id="CHEBI:29105"/>
    </cofactor>
</comment>
<sequence>MSKVIITCAVTGSVHTPSMSPYLPITPDEIVADAVAAAEAGAAMIHLHARDPKTGKPTPSPEIFGQFLSRIKQQTDAIINITTGGALGMSMEDRLAAPLHYRPEVVSMNMGSFNFNISHAGSKVTEWKYDWEQPYLEATKNIIVSNTFTQIENAISLLNEHDTRFEYEVYDISHLHTLAYFADKGLIKPPFFIQGIFGILGALAADPQHVMYLKATADRLFGKDCLFSAIGAGRHQLPIITLSAILGGSVRVGLEDSLYSGPKTLATKSADQVSKIRTIVETLGLEIASPTEAREMLQSKGADKVNF</sequence>
<evidence type="ECO:0000313" key="5">
    <source>
        <dbReference type="EMBL" id="API60502.1"/>
    </source>
</evidence>
<protein>
    <submittedName>
        <fullName evidence="5">3-keto-5-aminohexanoate cleavage protein</fullName>
    </submittedName>
</protein>
<dbReference type="PANTHER" id="PTHR37418:SF2">
    <property type="entry name" value="3-KETO-5-AMINOHEXANOATE CLEAVAGE ENZYME"/>
    <property type="match status" value="1"/>
</dbReference>
<keyword evidence="4" id="KW-0862">Zinc</keyword>